<evidence type="ECO:0000256" key="2">
    <source>
        <dbReference type="ARBA" id="ARBA00023015"/>
    </source>
</evidence>
<dbReference type="CDD" id="cd06171">
    <property type="entry name" value="Sigma70_r4"/>
    <property type="match status" value="1"/>
</dbReference>
<dbReference type="Pfam" id="PF08281">
    <property type="entry name" value="Sigma70_r4_2"/>
    <property type="match status" value="1"/>
</dbReference>
<dbReference type="NCBIfam" id="TIGR02937">
    <property type="entry name" value="sigma70-ECF"/>
    <property type="match status" value="1"/>
</dbReference>
<dbReference type="InterPro" id="IPR013249">
    <property type="entry name" value="RNA_pol_sigma70_r4_t2"/>
</dbReference>
<name>A0A7R6SYF1_9BACT</name>
<evidence type="ECO:0000313" key="8">
    <source>
        <dbReference type="Proteomes" id="UP000595564"/>
    </source>
</evidence>
<dbReference type="Gene3D" id="1.10.10.10">
    <property type="entry name" value="Winged helix-like DNA-binding domain superfamily/Winged helix DNA-binding domain"/>
    <property type="match status" value="1"/>
</dbReference>
<evidence type="ECO:0000259" key="6">
    <source>
        <dbReference type="Pfam" id="PF08281"/>
    </source>
</evidence>
<keyword evidence="3" id="KW-0731">Sigma factor</keyword>
<dbReference type="SUPFAM" id="SSF88659">
    <property type="entry name" value="Sigma3 and sigma4 domains of RNA polymerase sigma factors"/>
    <property type="match status" value="1"/>
</dbReference>
<dbReference type="InterPro" id="IPR007627">
    <property type="entry name" value="RNA_pol_sigma70_r2"/>
</dbReference>
<dbReference type="InterPro" id="IPR013325">
    <property type="entry name" value="RNA_pol_sigma_r2"/>
</dbReference>
<dbReference type="PANTHER" id="PTHR43133">
    <property type="entry name" value="RNA POLYMERASE ECF-TYPE SIGMA FACTO"/>
    <property type="match status" value="1"/>
</dbReference>
<dbReference type="KEGG" id="thyd:TTHT_0012"/>
<dbReference type="RefSeq" id="WP_201327998.1">
    <property type="nucleotide sequence ID" value="NZ_AP017470.1"/>
</dbReference>
<dbReference type="Proteomes" id="UP000595564">
    <property type="component" value="Chromosome"/>
</dbReference>
<dbReference type="Gene3D" id="1.10.1740.10">
    <property type="match status" value="1"/>
</dbReference>
<evidence type="ECO:0000259" key="5">
    <source>
        <dbReference type="Pfam" id="PF04542"/>
    </source>
</evidence>
<evidence type="ECO:0000313" key="7">
    <source>
        <dbReference type="EMBL" id="BBB31667.1"/>
    </source>
</evidence>
<evidence type="ECO:0000256" key="3">
    <source>
        <dbReference type="ARBA" id="ARBA00023082"/>
    </source>
</evidence>
<dbReference type="AlphaFoldDB" id="A0A7R6SYF1"/>
<reference evidence="7 8" key="1">
    <citation type="journal article" date="2012" name="Extremophiles">
        <title>Thermotomaculum hydrothermale gen. nov., sp. nov., a novel heterotrophic thermophile within the phylum Acidobacteria from a deep-sea hydrothermal vent chimney in the Southern Okinawa Trough.</title>
        <authorList>
            <person name="Izumi H."/>
            <person name="Nunoura T."/>
            <person name="Miyazaki M."/>
            <person name="Mino S."/>
            <person name="Toki T."/>
            <person name="Takai K."/>
            <person name="Sako Y."/>
            <person name="Sawabe T."/>
            <person name="Nakagawa S."/>
        </authorList>
    </citation>
    <scope>NUCLEOTIDE SEQUENCE [LARGE SCALE GENOMIC DNA]</scope>
    <source>
        <strain evidence="7 8">AC55</strain>
    </source>
</reference>
<dbReference type="InterPro" id="IPR013324">
    <property type="entry name" value="RNA_pol_sigma_r3/r4-like"/>
</dbReference>
<gene>
    <name evidence="7" type="ORF">TTHT_0012</name>
</gene>
<dbReference type="PANTHER" id="PTHR43133:SF51">
    <property type="entry name" value="RNA POLYMERASE SIGMA FACTOR"/>
    <property type="match status" value="1"/>
</dbReference>
<comment type="similarity">
    <text evidence="1">Belongs to the sigma-70 factor family. ECF subfamily.</text>
</comment>
<sequence length="185" mass="21814">MCDELKVIERVLNGDVDAFGILVKRYEKQIVNYIYRMIGDYQDALELSQEVFLKAYLALKSYKSEYSFSTWLYKIAKNRTIDFVRKRKLNTVSIEGQGNEDSLKPQYEDSGLKPDEVFEKKRRANLVEKAVKQLPFEYREVIIMYHIDGLKYEEISEILDLPIGTVKNRIFRARKLLKEILEGEI</sequence>
<dbReference type="GO" id="GO:0016987">
    <property type="term" value="F:sigma factor activity"/>
    <property type="evidence" value="ECO:0007669"/>
    <property type="project" value="UniProtKB-KW"/>
</dbReference>
<dbReference type="InterPro" id="IPR039425">
    <property type="entry name" value="RNA_pol_sigma-70-like"/>
</dbReference>
<evidence type="ECO:0000256" key="1">
    <source>
        <dbReference type="ARBA" id="ARBA00010641"/>
    </source>
</evidence>
<dbReference type="GO" id="GO:0003677">
    <property type="term" value="F:DNA binding"/>
    <property type="evidence" value="ECO:0007669"/>
    <property type="project" value="InterPro"/>
</dbReference>
<keyword evidence="8" id="KW-1185">Reference proteome</keyword>
<dbReference type="InterPro" id="IPR014284">
    <property type="entry name" value="RNA_pol_sigma-70_dom"/>
</dbReference>
<keyword evidence="4" id="KW-0804">Transcription</keyword>
<dbReference type="Pfam" id="PF04542">
    <property type="entry name" value="Sigma70_r2"/>
    <property type="match status" value="1"/>
</dbReference>
<protein>
    <submittedName>
        <fullName evidence="7">RNA polymerase sigma-70 factor, ECF subfamily</fullName>
    </submittedName>
</protein>
<keyword evidence="2" id="KW-0805">Transcription regulation</keyword>
<dbReference type="InterPro" id="IPR036388">
    <property type="entry name" value="WH-like_DNA-bd_sf"/>
</dbReference>
<accession>A0A7R6SYF1</accession>
<organism evidence="7 8">
    <name type="scientific">Thermotomaculum hydrothermale</name>
    <dbReference type="NCBI Taxonomy" id="981385"/>
    <lineage>
        <taxon>Bacteria</taxon>
        <taxon>Pseudomonadati</taxon>
        <taxon>Acidobacteriota</taxon>
        <taxon>Holophagae</taxon>
        <taxon>Thermotomaculales</taxon>
        <taxon>Thermotomaculaceae</taxon>
        <taxon>Thermotomaculum</taxon>
    </lineage>
</organism>
<dbReference type="SUPFAM" id="SSF88946">
    <property type="entry name" value="Sigma2 domain of RNA polymerase sigma factors"/>
    <property type="match status" value="1"/>
</dbReference>
<feature type="domain" description="RNA polymerase sigma-70 region 2" evidence="5">
    <location>
        <begin position="22"/>
        <end position="88"/>
    </location>
</feature>
<proteinExistence type="inferred from homology"/>
<dbReference type="GO" id="GO:0006352">
    <property type="term" value="P:DNA-templated transcription initiation"/>
    <property type="evidence" value="ECO:0007669"/>
    <property type="project" value="InterPro"/>
</dbReference>
<feature type="domain" description="RNA polymerase sigma factor 70 region 4 type 2" evidence="6">
    <location>
        <begin position="126"/>
        <end position="177"/>
    </location>
</feature>
<evidence type="ECO:0000256" key="4">
    <source>
        <dbReference type="ARBA" id="ARBA00023163"/>
    </source>
</evidence>
<dbReference type="EMBL" id="AP017470">
    <property type="protein sequence ID" value="BBB31667.1"/>
    <property type="molecule type" value="Genomic_DNA"/>
</dbReference>